<dbReference type="Proteomes" id="UP001605036">
    <property type="component" value="Unassembled WGS sequence"/>
</dbReference>
<dbReference type="EMBL" id="JBHFFA010000004">
    <property type="protein sequence ID" value="KAL2629332.1"/>
    <property type="molecule type" value="Genomic_DNA"/>
</dbReference>
<evidence type="ECO:0000313" key="2">
    <source>
        <dbReference type="EMBL" id="KAL2629332.1"/>
    </source>
</evidence>
<sequence length="218" mass="24775">MEFESPSSLARDRVGGWLRSNSRTEGQKSGSTSPTLTEDYPETYHPKSGLTGLTLSGGSLETYRPTRGYTSPKLTDDDLKTYRPMRVKSIFDMKTLQEVRTHDHLWQIMEKLPGWTSNERAGCVDYILESSRRKCLAQATLPADLDSASPQALENFVHVVNKFQHADIFALWDTFKLCQPAPKPSRRGSVNAEEEKRSNFQSFSTSERLHGRPRRLFC</sequence>
<organism evidence="2 3">
    <name type="scientific">Riccia fluitans</name>
    <dbReference type="NCBI Taxonomy" id="41844"/>
    <lineage>
        <taxon>Eukaryota</taxon>
        <taxon>Viridiplantae</taxon>
        <taxon>Streptophyta</taxon>
        <taxon>Embryophyta</taxon>
        <taxon>Marchantiophyta</taxon>
        <taxon>Marchantiopsida</taxon>
        <taxon>Marchantiidae</taxon>
        <taxon>Marchantiales</taxon>
        <taxon>Ricciaceae</taxon>
        <taxon>Riccia</taxon>
    </lineage>
</organism>
<feature type="region of interest" description="Disordered" evidence="1">
    <location>
        <begin position="1"/>
        <end position="75"/>
    </location>
</feature>
<keyword evidence="3" id="KW-1185">Reference proteome</keyword>
<feature type="compositionally biased region" description="Polar residues" evidence="1">
    <location>
        <begin position="19"/>
        <end position="36"/>
    </location>
</feature>
<evidence type="ECO:0000256" key="1">
    <source>
        <dbReference type="SAM" id="MobiDB-lite"/>
    </source>
</evidence>
<evidence type="ECO:0000313" key="3">
    <source>
        <dbReference type="Proteomes" id="UP001605036"/>
    </source>
</evidence>
<gene>
    <name evidence="2" type="ORF">R1flu_014018</name>
</gene>
<dbReference type="AlphaFoldDB" id="A0ABD1YIM6"/>
<feature type="compositionally biased region" description="Low complexity" evidence="1">
    <location>
        <begin position="48"/>
        <end position="60"/>
    </location>
</feature>
<accession>A0ABD1YIM6</accession>
<proteinExistence type="predicted"/>
<reference evidence="2 3" key="1">
    <citation type="submission" date="2024-09" db="EMBL/GenBank/DDBJ databases">
        <title>Chromosome-scale assembly of Riccia fluitans.</title>
        <authorList>
            <person name="Paukszto L."/>
            <person name="Sawicki J."/>
            <person name="Karawczyk K."/>
            <person name="Piernik-Szablinska J."/>
            <person name="Szczecinska M."/>
            <person name="Mazdziarz M."/>
        </authorList>
    </citation>
    <scope>NUCLEOTIDE SEQUENCE [LARGE SCALE GENOMIC DNA]</scope>
    <source>
        <strain evidence="2">Rf_01</strain>
        <tissue evidence="2">Aerial parts of the thallus</tissue>
    </source>
</reference>
<feature type="region of interest" description="Disordered" evidence="1">
    <location>
        <begin position="181"/>
        <end position="218"/>
    </location>
</feature>
<protein>
    <submittedName>
        <fullName evidence="2">Uncharacterized protein</fullName>
    </submittedName>
</protein>
<comment type="caution">
    <text evidence="2">The sequence shown here is derived from an EMBL/GenBank/DDBJ whole genome shotgun (WGS) entry which is preliminary data.</text>
</comment>
<name>A0ABD1YIM6_9MARC</name>